<comment type="caution">
    <text evidence="2">The sequence shown here is derived from an EMBL/GenBank/DDBJ whole genome shotgun (WGS) entry which is preliminary data.</text>
</comment>
<dbReference type="AlphaFoldDB" id="A0AA94R9X1"/>
<dbReference type="Proteomes" id="UP000309984">
    <property type="component" value="Unassembled WGS sequence"/>
</dbReference>
<dbReference type="EMBL" id="POTM01000052">
    <property type="protein sequence ID" value="TLH63891.1"/>
    <property type="molecule type" value="Genomic_DNA"/>
</dbReference>
<accession>A0AA94R9X1</accession>
<evidence type="ECO:0000313" key="2">
    <source>
        <dbReference type="EMBL" id="TLH63891.1"/>
    </source>
</evidence>
<evidence type="ECO:0000256" key="1">
    <source>
        <dbReference type="SAM" id="SignalP"/>
    </source>
</evidence>
<keyword evidence="3" id="KW-1185">Reference proteome</keyword>
<keyword evidence="1" id="KW-0732">Signal</keyword>
<feature type="chain" id="PRO_5041697759" description="PASTA domain-containing protein" evidence="1">
    <location>
        <begin position="29"/>
        <end position="104"/>
    </location>
</feature>
<gene>
    <name evidence="2" type="ORF">C1S79_22395</name>
</gene>
<name>A0AA94R9X1_9MYCO</name>
<feature type="signal peptide" evidence="1">
    <location>
        <begin position="1"/>
        <end position="28"/>
    </location>
</feature>
<reference evidence="2 3" key="1">
    <citation type="submission" date="2018-01" db="EMBL/GenBank/DDBJ databases">
        <title>Comparative genomics of Mycobacterium mucogenicum and Mycobacterium neoaurum clade members emphasizing tRNA and non-coding RNA.</title>
        <authorList>
            <person name="Behra P.R.K."/>
            <person name="Pettersson B.M.F."/>
            <person name="Das S."/>
            <person name="Dasgupta S."/>
            <person name="Kirsebom L.A."/>
        </authorList>
    </citation>
    <scope>NUCLEOTIDE SEQUENCE [LARGE SCALE GENOMIC DNA]</scope>
    <source>
        <strain evidence="2 3">DSM 45104</strain>
    </source>
</reference>
<organism evidence="2 3">
    <name type="scientific">Mycolicibacterium phocaicum</name>
    <dbReference type="NCBI Taxonomy" id="319706"/>
    <lineage>
        <taxon>Bacteria</taxon>
        <taxon>Bacillati</taxon>
        <taxon>Actinomycetota</taxon>
        <taxon>Actinomycetes</taxon>
        <taxon>Mycobacteriales</taxon>
        <taxon>Mycobacteriaceae</taxon>
        <taxon>Mycolicibacterium</taxon>
    </lineage>
</organism>
<evidence type="ECO:0008006" key="4">
    <source>
        <dbReference type="Google" id="ProtNLM"/>
    </source>
</evidence>
<sequence>MRKGKTMKSPTRITAATGIVLALTVALAAPAAARPVVPPAPGESATQTIHRLQTEGFRVIESRVGSGSIDKCTVTAVRHGRELSSQGGRLNGQTTTVYVDLGCK</sequence>
<evidence type="ECO:0000313" key="3">
    <source>
        <dbReference type="Proteomes" id="UP000309984"/>
    </source>
</evidence>
<protein>
    <recommendedName>
        <fullName evidence="4">PASTA domain-containing protein</fullName>
    </recommendedName>
</protein>
<proteinExistence type="predicted"/>